<feature type="region of interest" description="Disordered" evidence="2">
    <location>
        <begin position="633"/>
        <end position="666"/>
    </location>
</feature>
<organism evidence="3 4">
    <name type="scientific">Musa balbisiana</name>
    <name type="common">Banana</name>
    <dbReference type="NCBI Taxonomy" id="52838"/>
    <lineage>
        <taxon>Eukaryota</taxon>
        <taxon>Viridiplantae</taxon>
        <taxon>Streptophyta</taxon>
        <taxon>Embryophyta</taxon>
        <taxon>Tracheophyta</taxon>
        <taxon>Spermatophyta</taxon>
        <taxon>Magnoliopsida</taxon>
        <taxon>Liliopsida</taxon>
        <taxon>Zingiberales</taxon>
        <taxon>Musaceae</taxon>
        <taxon>Musa</taxon>
    </lineage>
</organism>
<keyword evidence="4" id="KW-1185">Reference proteome</keyword>
<feature type="coiled-coil region" evidence="1">
    <location>
        <begin position="221"/>
        <end position="337"/>
    </location>
</feature>
<gene>
    <name evidence="3" type="ORF">C4D60_Mb08t01460</name>
</gene>
<evidence type="ECO:0000256" key="2">
    <source>
        <dbReference type="SAM" id="MobiDB-lite"/>
    </source>
</evidence>
<proteinExistence type="predicted"/>
<reference evidence="3 4" key="1">
    <citation type="journal article" date="2019" name="Nat. Plants">
        <title>Genome sequencing of Musa balbisiana reveals subgenome evolution and function divergence in polyploid bananas.</title>
        <authorList>
            <person name="Yao X."/>
        </authorList>
    </citation>
    <scope>NUCLEOTIDE SEQUENCE [LARGE SCALE GENOMIC DNA]</scope>
    <source>
        <strain evidence="4">cv. DH-PKW</strain>
        <tissue evidence="3">Leaves</tissue>
    </source>
</reference>
<dbReference type="InterPro" id="IPR043424">
    <property type="entry name" value="BLT-like"/>
</dbReference>
<dbReference type="Proteomes" id="UP000317650">
    <property type="component" value="Chromosome 8"/>
</dbReference>
<evidence type="ECO:0000313" key="3">
    <source>
        <dbReference type="EMBL" id="THU68205.1"/>
    </source>
</evidence>
<dbReference type="AlphaFoldDB" id="A0A4V6T4M3"/>
<evidence type="ECO:0000256" key="1">
    <source>
        <dbReference type="SAM" id="Coils"/>
    </source>
</evidence>
<dbReference type="PANTHER" id="PTHR31071:SF2">
    <property type="entry name" value="ACTIN CYTOSKELETON-REGULATORY COMPLEX PAN-LIKE PROTEIN"/>
    <property type="match status" value="1"/>
</dbReference>
<feature type="region of interest" description="Disordered" evidence="2">
    <location>
        <begin position="461"/>
        <end position="538"/>
    </location>
</feature>
<accession>A0A4V6T4M3</accession>
<feature type="compositionally biased region" description="Basic and acidic residues" evidence="2">
    <location>
        <begin position="490"/>
        <end position="506"/>
    </location>
</feature>
<keyword evidence="1" id="KW-0175">Coiled coil</keyword>
<feature type="region of interest" description="Disordered" evidence="2">
    <location>
        <begin position="1"/>
        <end position="89"/>
    </location>
</feature>
<dbReference type="PANTHER" id="PTHR31071">
    <property type="entry name" value="GB|AAF24581.1"/>
    <property type="match status" value="1"/>
</dbReference>
<feature type="coiled-coil region" evidence="1">
    <location>
        <begin position="381"/>
        <end position="408"/>
    </location>
</feature>
<comment type="caution">
    <text evidence="3">The sequence shown here is derived from an EMBL/GenBank/DDBJ whole genome shotgun (WGS) entry which is preliminary data.</text>
</comment>
<sequence>MPTSAAACGVRRSLSSKALPLPPDSGRRQARKPHPGCRVRNPAFPGAAVRTRLRKGGTAAGGRRSGPGTPFLRWKLQETPPPKPVYKVGDVRPGAGPPRMSARKLAAGIWHLQPLGDGNGSRRPPPGLESVPQHQQDRLLCNPLGADLHANKNKKNGSVGPVSVLSPRYGNVHELAGFPNSVTEKATKWDPESSMTSEEVFRFYGQLKLLEAQELNTDTLVSSLQTELERARARIIELENERRSAKKELDRFLKRVAEEKASWRSREREKVRAMIEATKADLQRERKKRQRTEIVRARLIDELAEAKLTAKQLLRDCEKERRARELVEEVCDELAKEIGEDKAEIGTLKMEALKIREEAEDDKKMLQMAEVWREERVQMKLIDAKLILEEKYSQLRELRAELEAFLSTSAAAHSDFASVREAELLKERVDLANTEGIKEFSYQPPPASEDIHAVFEELQPKQETHERDIEPCSVRSPESHDTASPETDAFLEHPPDQNAHESVDSKDDVEDDSDREKVSHAEERGSSNSHVGIEPSVDDCCKESYASVSETESKENRQDKVNQETIEVSSANAKSRKMMASSTCKLWRSSAHDIVDDLLRTSDEVKPGRLSNGTLASYHDEVCGKLSIEHTTGRLSNGKVSGDTLSPGVGPGEAGLSPAKGCTERPNQRHSLKAKLMEARMGSQKIQLRHVLKQKI</sequence>
<name>A0A4V6T4M3_MUSBA</name>
<evidence type="ECO:0000313" key="4">
    <source>
        <dbReference type="Proteomes" id="UP000317650"/>
    </source>
</evidence>
<dbReference type="EMBL" id="PYDT01000002">
    <property type="protein sequence ID" value="THU68205.1"/>
    <property type="molecule type" value="Genomic_DNA"/>
</dbReference>
<protein>
    <submittedName>
        <fullName evidence="3">Uncharacterized protein</fullName>
    </submittedName>
</protein>
<feature type="compositionally biased region" description="Basic and acidic residues" evidence="2">
    <location>
        <begin position="514"/>
        <end position="525"/>
    </location>
</feature>
<feature type="compositionally biased region" description="Basic residues" evidence="2">
    <location>
        <begin position="28"/>
        <end position="37"/>
    </location>
</feature>
<feature type="compositionally biased region" description="Basic and acidic residues" evidence="2">
    <location>
        <begin position="461"/>
        <end position="470"/>
    </location>
</feature>